<evidence type="ECO:0000313" key="3">
    <source>
        <dbReference type="Proteomes" id="UP000274225"/>
    </source>
</evidence>
<protein>
    <submittedName>
        <fullName evidence="2">Tail fiber protein</fullName>
    </submittedName>
</protein>
<proteinExistence type="predicted"/>
<dbReference type="Proteomes" id="UP000274225">
    <property type="component" value="Unassembled WGS sequence"/>
</dbReference>
<organism evidence="2 3">
    <name type="scientific">Shigella dysenteriae</name>
    <dbReference type="NCBI Taxonomy" id="622"/>
    <lineage>
        <taxon>Bacteria</taxon>
        <taxon>Pseudomonadati</taxon>
        <taxon>Pseudomonadota</taxon>
        <taxon>Gammaproteobacteria</taxon>
        <taxon>Enterobacterales</taxon>
        <taxon>Enterobacteriaceae</taxon>
        <taxon>Shigella</taxon>
    </lineage>
</organism>
<sequence>MKASDKPRQLAVPFASTGDKNRIPDKATQQTRESGNAAYDSGFPPVTMTAVSAGGIPPHGKDFNGLMYDITAAIRFAQAGGLYTYNAGFAGAIGGYAKGAILAGVATTAVWLNTTDDNLTDPEGSDSAGWVNLLEDPKRIFLRQKNNLSDLQNKGTARDNLQVYSKEQSDQRYVHREGDKITGELKIRGVNALRIFNEAFGLIFRRSEECLHLIPTSEGQGENGDIGPLRPFTINLRTGEISMSHKVSVGGGSQVNGALGIGVQNALGGNSIVLGDNDTGFKQNGDGILDVYANSQRVFRFQNGVAIAFKNIQAGTARKFTLSSANNSTKNAAFYLWGNPSRSVVAELGDDSGWHFFSQRNTDNSITFAVNGQVIPLNYGNFDARYKYRTEGVQDVRYGHEMYYSPGSNTVSWRFRAPSGHGLSGIAISDTGRDSADNVNGVYYRPLQKLINGTWYNVASV</sequence>
<evidence type="ECO:0000313" key="2">
    <source>
        <dbReference type="EMBL" id="VDG86092.1"/>
    </source>
</evidence>
<gene>
    <name evidence="2" type="ORF">NCTC11868_00220</name>
</gene>
<accession>A0A3P6KEB8</accession>
<reference evidence="2 3" key="1">
    <citation type="submission" date="2018-11" db="EMBL/GenBank/DDBJ databases">
        <authorList>
            <consortium name="Pathogen Informatics"/>
        </authorList>
    </citation>
    <scope>NUCLEOTIDE SEQUENCE [LARGE SCALE GENOMIC DNA]</scope>
    <source>
        <strain evidence="2 3">NCTC11868</strain>
    </source>
</reference>
<feature type="region of interest" description="Disordered" evidence="1">
    <location>
        <begin position="1"/>
        <end position="40"/>
    </location>
</feature>
<dbReference type="EMBL" id="UYIT01000003">
    <property type="protein sequence ID" value="VDG86092.1"/>
    <property type="molecule type" value="Genomic_DNA"/>
</dbReference>
<name>A0A3P6KEB8_SHIDY</name>
<dbReference type="AlphaFoldDB" id="A0A3P6KEB8"/>
<evidence type="ECO:0000256" key="1">
    <source>
        <dbReference type="SAM" id="MobiDB-lite"/>
    </source>
</evidence>